<reference evidence="2" key="1">
    <citation type="journal article" date="2017" name="Nature">
        <title>The sunflower genome provides insights into oil metabolism, flowering and Asterid evolution.</title>
        <authorList>
            <person name="Badouin H."/>
            <person name="Gouzy J."/>
            <person name="Grassa C.J."/>
            <person name="Murat F."/>
            <person name="Staton S.E."/>
            <person name="Cottret L."/>
            <person name="Lelandais-Briere C."/>
            <person name="Owens G.L."/>
            <person name="Carrere S."/>
            <person name="Mayjonade B."/>
            <person name="Legrand L."/>
            <person name="Gill N."/>
            <person name="Kane N.C."/>
            <person name="Bowers J.E."/>
            <person name="Hubner S."/>
            <person name="Bellec A."/>
            <person name="Berard A."/>
            <person name="Berges H."/>
            <person name="Blanchet N."/>
            <person name="Boniface M.C."/>
            <person name="Brunel D."/>
            <person name="Catrice O."/>
            <person name="Chaidir N."/>
            <person name="Claudel C."/>
            <person name="Donnadieu C."/>
            <person name="Faraut T."/>
            <person name="Fievet G."/>
            <person name="Helmstetter N."/>
            <person name="King M."/>
            <person name="Knapp S.J."/>
            <person name="Lai Z."/>
            <person name="Le Paslier M.C."/>
            <person name="Lippi Y."/>
            <person name="Lorenzon L."/>
            <person name="Mandel J.R."/>
            <person name="Marage G."/>
            <person name="Marchand G."/>
            <person name="Marquand E."/>
            <person name="Bret-Mestries E."/>
            <person name="Morien E."/>
            <person name="Nambeesan S."/>
            <person name="Nguyen T."/>
            <person name="Pegot-Espagnet P."/>
            <person name="Pouilly N."/>
            <person name="Raftis F."/>
            <person name="Sallet E."/>
            <person name="Schiex T."/>
            <person name="Thomas J."/>
            <person name="Vandecasteele C."/>
            <person name="Vares D."/>
            <person name="Vear F."/>
            <person name="Vautrin S."/>
            <person name="Crespi M."/>
            <person name="Mangin B."/>
            <person name="Burke J.M."/>
            <person name="Salse J."/>
            <person name="Munos S."/>
            <person name="Vincourt P."/>
            <person name="Rieseberg L.H."/>
            <person name="Langlade N.B."/>
        </authorList>
    </citation>
    <scope>NUCLEOTIDE SEQUENCE [LARGE SCALE GENOMIC DNA]</scope>
    <source>
        <strain evidence="2">cv. SF193</strain>
    </source>
</reference>
<dbReference type="Proteomes" id="UP000215914">
    <property type="component" value="Chromosome 9"/>
</dbReference>
<keyword evidence="2" id="KW-1185">Reference proteome</keyword>
<evidence type="ECO:0000313" key="1">
    <source>
        <dbReference type="EMBL" id="OTG14058.1"/>
    </source>
</evidence>
<organism evidence="1 2">
    <name type="scientific">Helianthus annuus</name>
    <name type="common">Common sunflower</name>
    <dbReference type="NCBI Taxonomy" id="4232"/>
    <lineage>
        <taxon>Eukaryota</taxon>
        <taxon>Viridiplantae</taxon>
        <taxon>Streptophyta</taxon>
        <taxon>Embryophyta</taxon>
        <taxon>Tracheophyta</taxon>
        <taxon>Spermatophyta</taxon>
        <taxon>Magnoliopsida</taxon>
        <taxon>eudicotyledons</taxon>
        <taxon>Gunneridae</taxon>
        <taxon>Pentapetalae</taxon>
        <taxon>asterids</taxon>
        <taxon>campanulids</taxon>
        <taxon>Asterales</taxon>
        <taxon>Asteraceae</taxon>
        <taxon>Asteroideae</taxon>
        <taxon>Heliantheae alliance</taxon>
        <taxon>Heliantheae</taxon>
        <taxon>Helianthus</taxon>
    </lineage>
</organism>
<accession>A0A251TSH1</accession>
<evidence type="ECO:0000313" key="2">
    <source>
        <dbReference type="Proteomes" id="UP000215914"/>
    </source>
</evidence>
<proteinExistence type="predicted"/>
<dbReference type="InParanoid" id="A0A251TSH1"/>
<dbReference type="EMBL" id="CM007898">
    <property type="protein sequence ID" value="OTG14058.1"/>
    <property type="molecule type" value="Genomic_DNA"/>
</dbReference>
<dbReference type="AlphaFoldDB" id="A0A251TSH1"/>
<gene>
    <name evidence="1" type="ORF">HannXRQ_Chr09g0245161</name>
</gene>
<protein>
    <submittedName>
        <fullName evidence="1">Uncharacterized protein</fullName>
    </submittedName>
</protein>
<sequence>MVTGAITAMPLHTLIFADKFGGNQDNKVIEWILDAGVVTRSLDVIHFCRSWAIWTESWREYRTGIVEDAARVEMVQR</sequence>
<name>A0A251TSH1_HELAN</name>